<dbReference type="EMBL" id="JAAGVB010000081">
    <property type="protein sequence ID" value="NEW36520.1"/>
    <property type="molecule type" value="Genomic_DNA"/>
</dbReference>
<protein>
    <submittedName>
        <fullName evidence="2">Uncharacterized protein</fullName>
    </submittedName>
</protein>
<evidence type="ECO:0000256" key="1">
    <source>
        <dbReference type="SAM" id="MobiDB-lite"/>
    </source>
</evidence>
<gene>
    <name evidence="2" type="ORF">GV791_28765</name>
</gene>
<feature type="region of interest" description="Disordered" evidence="1">
    <location>
        <begin position="267"/>
        <end position="306"/>
    </location>
</feature>
<dbReference type="Proteomes" id="UP000471166">
    <property type="component" value="Unassembled WGS sequence"/>
</dbReference>
<dbReference type="AlphaFoldDB" id="A0A6P1CVK6"/>
<proteinExistence type="predicted"/>
<comment type="caution">
    <text evidence="2">The sequence shown here is derived from an EMBL/GenBank/DDBJ whole genome shotgun (WGS) entry which is preliminary data.</text>
</comment>
<evidence type="ECO:0000313" key="3">
    <source>
        <dbReference type="Proteomes" id="UP000471166"/>
    </source>
</evidence>
<name>A0A6P1CVK6_9NOCA</name>
<sequence>MTKSELVEYPGSSGPGPSPLGVVRSSFDRIAAQVLPADPRPVPAVGATGSPVESWAGLRERLRDPAVPIAEVDAIWVWLIERSRTHGGDAMLVCACLAEPMLAKTASVFAAPHSSRRHDIESEILAGFFAYLSRVELTRPWVLLRLRWAAYRAAAAADQQESVVLPTADLGPVGEQARVMVSQPGHPETVLAQAVAAGVISEAAAELIAVSRWERRSLTSLATERGQSVWALRKRRRRAEHALLAWLTEHANDDPGATSIVETRAVSTLAPRRRAGSPLRRGRRPGSESSAPVRSTTGHGEVTACA</sequence>
<evidence type="ECO:0000313" key="2">
    <source>
        <dbReference type="EMBL" id="NEW36520.1"/>
    </source>
</evidence>
<accession>A0A6P1CVK6</accession>
<reference evidence="2 3" key="1">
    <citation type="submission" date="2020-01" db="EMBL/GenBank/DDBJ databases">
        <title>Genetics and antimicrobial susceptibilities of Nocardia species isolated from the soil; a comparison with species isolated from humans.</title>
        <authorList>
            <person name="Carrasco G."/>
            <person name="Monzon S."/>
            <person name="Sansegundo M."/>
            <person name="Garcia E."/>
            <person name="Garrido N."/>
            <person name="Medina M.J."/>
            <person name="Villalon P."/>
            <person name="Ramirez-Arocha A.C."/>
            <person name="Jimenez P."/>
            <person name="Cuesta I."/>
            <person name="Valdezate S."/>
        </authorList>
    </citation>
    <scope>NUCLEOTIDE SEQUENCE [LARGE SCALE GENOMIC DNA]</scope>
    <source>
        <strain evidence="2 3">CNM20110626</strain>
    </source>
</reference>
<feature type="compositionally biased region" description="Basic residues" evidence="1">
    <location>
        <begin position="271"/>
        <end position="284"/>
    </location>
</feature>
<organism evidence="2 3">
    <name type="scientific">Nocardia cyriacigeorgica</name>
    <dbReference type="NCBI Taxonomy" id="135487"/>
    <lineage>
        <taxon>Bacteria</taxon>
        <taxon>Bacillati</taxon>
        <taxon>Actinomycetota</taxon>
        <taxon>Actinomycetes</taxon>
        <taxon>Mycobacteriales</taxon>
        <taxon>Nocardiaceae</taxon>
        <taxon>Nocardia</taxon>
    </lineage>
</organism>
<dbReference type="RefSeq" id="WP_163848021.1">
    <property type="nucleotide sequence ID" value="NZ_AP026975.1"/>
</dbReference>